<evidence type="ECO:0000313" key="1">
    <source>
        <dbReference type="EMBL" id="ATB37329.1"/>
    </source>
</evidence>
<reference evidence="1 2" key="1">
    <citation type="submission" date="2017-06" db="EMBL/GenBank/DDBJ databases">
        <title>Sequencing and comparative analysis of myxobacterial genomes.</title>
        <authorList>
            <person name="Rupp O."/>
            <person name="Goesmann A."/>
            <person name="Sogaard-Andersen L."/>
        </authorList>
    </citation>
    <scope>NUCLEOTIDE SEQUENCE [LARGE SCALE GENOMIC DNA]</scope>
    <source>
        <strain evidence="1 2">DSM 52655</strain>
    </source>
</reference>
<proteinExistence type="predicted"/>
<accession>A0A250J032</accession>
<dbReference type="Proteomes" id="UP000217257">
    <property type="component" value="Chromosome"/>
</dbReference>
<dbReference type="AlphaFoldDB" id="A0A250J032"/>
<sequence length="132" mass="14649">MTAPINTNSRLPSVAPATTGEVRLNLTGQSTPEEVTKGLQKYGLDEASAKAYALQVGSIQSKESQSAVYRKVEQNMNKFLKDNPGATKEEIATEAKKHLMAQTLMYKHVEKSIMDMAQKSIERIRDTFSENK</sequence>
<protein>
    <submittedName>
        <fullName evidence="1">Uncharacterized protein</fullName>
    </submittedName>
</protein>
<dbReference type="EMBL" id="CP022098">
    <property type="protein sequence ID" value="ATB37329.1"/>
    <property type="molecule type" value="Genomic_DNA"/>
</dbReference>
<evidence type="ECO:0000313" key="2">
    <source>
        <dbReference type="Proteomes" id="UP000217257"/>
    </source>
</evidence>
<dbReference type="RefSeq" id="WP_095985658.1">
    <property type="nucleotide sequence ID" value="NZ_CP022098.1"/>
</dbReference>
<organism evidence="1 2">
    <name type="scientific">Cystobacter fuscus</name>
    <dbReference type="NCBI Taxonomy" id="43"/>
    <lineage>
        <taxon>Bacteria</taxon>
        <taxon>Pseudomonadati</taxon>
        <taxon>Myxococcota</taxon>
        <taxon>Myxococcia</taxon>
        <taxon>Myxococcales</taxon>
        <taxon>Cystobacterineae</taxon>
        <taxon>Archangiaceae</taxon>
        <taxon>Cystobacter</taxon>
    </lineage>
</organism>
<name>A0A250J032_9BACT</name>
<dbReference type="KEGG" id="cfus:CYFUS_002750"/>
<gene>
    <name evidence="1" type="ORF">CYFUS_002750</name>
</gene>